<dbReference type="EMBL" id="CP017305">
    <property type="protein sequence ID" value="AOS84332.1"/>
    <property type="molecule type" value="Genomic_DNA"/>
</dbReference>
<gene>
    <name evidence="2" type="ORF">BIU88_09445</name>
</gene>
<reference evidence="2" key="1">
    <citation type="submission" date="2016-09" db="EMBL/GenBank/DDBJ databases">
        <title>Genome sequence of Chlorobaculum limnaeum.</title>
        <authorList>
            <person name="Liu Z."/>
            <person name="Tank M."/>
            <person name="Bryant D.A."/>
        </authorList>
    </citation>
    <scope>NUCLEOTIDE SEQUENCE [LARGE SCALE GENOMIC DNA]</scope>
    <source>
        <strain evidence="2">DSM 1677</strain>
    </source>
</reference>
<protein>
    <submittedName>
        <fullName evidence="2">Uncharacterized protein</fullName>
    </submittedName>
</protein>
<feature type="transmembrane region" description="Helical" evidence="1">
    <location>
        <begin position="24"/>
        <end position="41"/>
    </location>
</feature>
<organism evidence="2 3">
    <name type="scientific">Chlorobaculum limnaeum</name>
    <dbReference type="NCBI Taxonomy" id="274537"/>
    <lineage>
        <taxon>Bacteria</taxon>
        <taxon>Pseudomonadati</taxon>
        <taxon>Chlorobiota</taxon>
        <taxon>Chlorobiia</taxon>
        <taxon>Chlorobiales</taxon>
        <taxon>Chlorobiaceae</taxon>
        <taxon>Chlorobaculum</taxon>
    </lineage>
</organism>
<name>A0A1D8CZI3_CHLLM</name>
<keyword evidence="1" id="KW-0472">Membrane</keyword>
<dbReference type="KEGG" id="clz:BIU88_09445"/>
<keyword evidence="1" id="KW-1133">Transmembrane helix</keyword>
<dbReference type="RefSeq" id="WP_069810524.1">
    <property type="nucleotide sequence ID" value="NZ_CP017305.1"/>
</dbReference>
<accession>A0A1D8CZI3</accession>
<dbReference type="Proteomes" id="UP000095185">
    <property type="component" value="Chromosome"/>
</dbReference>
<evidence type="ECO:0000313" key="3">
    <source>
        <dbReference type="Proteomes" id="UP000095185"/>
    </source>
</evidence>
<keyword evidence="3" id="KW-1185">Reference proteome</keyword>
<proteinExistence type="predicted"/>
<evidence type="ECO:0000313" key="2">
    <source>
        <dbReference type="EMBL" id="AOS84332.1"/>
    </source>
</evidence>
<evidence type="ECO:0000256" key="1">
    <source>
        <dbReference type="SAM" id="Phobius"/>
    </source>
</evidence>
<dbReference type="STRING" id="274537.BIU88_09445"/>
<sequence length="104" mass="12756">MRVIYCQRLCIDHRAGFLRRFAELVQKILMVFIILINCRLLDIPIHHMLQRPWRTHSRYSRHGSVRQLILEQKRLIKSPIKILQKFVNKFFFLFCYVVLKPYEN</sequence>
<keyword evidence="1" id="KW-0812">Transmembrane</keyword>
<dbReference type="AlphaFoldDB" id="A0A1D8CZI3"/>